<proteinExistence type="predicted"/>
<reference evidence="2 3" key="1">
    <citation type="submission" date="2017-09" db="EMBL/GenBank/DDBJ databases">
        <title>Genomic, metabolic, and phenotypic characteristics of bacterial isolates from the natural microbiome of the model nematode Caenorhabditis elegans.</title>
        <authorList>
            <person name="Zimmermann J."/>
            <person name="Obeng N."/>
            <person name="Yang W."/>
            <person name="Obeng O."/>
            <person name="Kissoyan K."/>
            <person name="Pees B."/>
            <person name="Dirksen P."/>
            <person name="Hoppner M."/>
            <person name="Franke A."/>
            <person name="Rosenstiel P."/>
            <person name="Leippe M."/>
            <person name="Dierking K."/>
            <person name="Kaleta C."/>
            <person name="Schulenburg H."/>
        </authorList>
    </citation>
    <scope>NUCLEOTIDE SEQUENCE [LARGE SCALE GENOMIC DNA]</scope>
    <source>
        <strain evidence="2 3">MYb73</strain>
    </source>
</reference>
<evidence type="ECO:0000313" key="2">
    <source>
        <dbReference type="EMBL" id="AVJ30241.1"/>
    </source>
</evidence>
<dbReference type="AlphaFoldDB" id="A0A2S0IDY3"/>
<name>A0A2S0IDY3_9BURK</name>
<dbReference type="EMBL" id="CP023270">
    <property type="protein sequence ID" value="AVJ30241.1"/>
    <property type="molecule type" value="Genomic_DNA"/>
</dbReference>
<dbReference type="RefSeq" id="WP_105240865.1">
    <property type="nucleotide sequence ID" value="NZ_CP023270.1"/>
</dbReference>
<keyword evidence="1" id="KW-0732">Signal</keyword>
<feature type="chain" id="PRO_5015434534" evidence="1">
    <location>
        <begin position="30"/>
        <end position="1039"/>
    </location>
</feature>
<feature type="signal peptide" evidence="1">
    <location>
        <begin position="1"/>
        <end position="29"/>
    </location>
</feature>
<dbReference type="PANTHER" id="PTHR37841:SF1">
    <property type="entry name" value="DUF3298 DOMAIN-CONTAINING PROTEIN"/>
    <property type="match status" value="1"/>
</dbReference>
<dbReference type="OrthoDB" id="5380961at2"/>
<accession>A0A2S0IDY3</accession>
<organism evidence="2 3">
    <name type="scientific">Achromobacter spanius</name>
    <dbReference type="NCBI Taxonomy" id="217203"/>
    <lineage>
        <taxon>Bacteria</taxon>
        <taxon>Pseudomonadati</taxon>
        <taxon>Pseudomonadota</taxon>
        <taxon>Betaproteobacteria</taxon>
        <taxon>Burkholderiales</taxon>
        <taxon>Alcaligenaceae</taxon>
        <taxon>Achromobacter</taxon>
    </lineage>
</organism>
<gene>
    <name evidence="2" type="ORF">CLM73_25800</name>
</gene>
<evidence type="ECO:0000256" key="1">
    <source>
        <dbReference type="SAM" id="SignalP"/>
    </source>
</evidence>
<sequence>MTAVPFFKPLAVVAALAGIALTAPHDAHARPDWAQQCAYSNYGEGAAMSCHQPYQEGLAAVLVGTADGESAAWGYIDKQGVMAITPAYSDARSFQNGLAAVSQDDRWGYIDIRGRWVIEPRFADATGFNAEGTALAEEDGQDVLIDRQGKVVKTFPLGTRTGGFQPGQKLAAMEIPTPPRLFNTATGKPATLPDGVMALAEPTGNYLPAQSRDSRYGGWWGLLDEGGAWAISPQVLRSLAPPMRDGDVLAVNRDRAWEFVDARGEPLSDQRYERVELVAPGVWLARHAKGGSVLLDAKLEPLHAFKSDYLGVQRRDGWGFAAEPGMTLLIDPGGSVQLLALRNGDVKIHQGRAWVYGVPVSAADTSGAAMDAARDDMSAEDEAAAAAAGAAVQAASQAETAAAFQDSPVAADVADAAQEATYADAAPTPATPSEATAEAAMDAAMDAASDTATAAADTVQSSVNAVADDETLHQIYNPDGLGILDETTVAKLRGYDVSEFHYARKSVADAAAPLALLRPSEYDQPLGILTAAGDIVTNPDWANIDTYDVTLPIVARSKSDRAGAVGAIGADGTWAIEPQYSEMRPFKGSYTWARTKDMLRGDALLIDSRGQTMAIPANVLEDASRLDGELLQYRAVNENRQRRTGLWNVSKNAPALKPAYEEIQEFEDDWAKVRDNNRWGVINREGQWVLPARYNGAYDLEYLGNGMMLAEAPESKRNRGGYTERAYRVINLRTGKASEPVLGKPQKLKDGRFLGQLADASAVLFDAQGGAVRVSDGRPEDKQQYGDWLYIKFDEREGAIDARGSMKVPARYGEFNPFFTQPTGLARANSGAGYRVIDQTGKAVLEKWGDGMPLASMQRVVFNDDEGSSSILVDLQGREIARLPGRYAVDYDKASEGVVPYSDGDNKYGFIDASGKRVVGAHFNQLGRLKDGLARARRLERTGKLYGYVDLTGRYAIAPAFTWADDFHEGRALVRRNRLVEYIDTKGNTTALFGVLCDTVVIVDAQDRQSWPPQKLTCPEAAGIEPPVAETANANANAE</sequence>
<protein>
    <submittedName>
        <fullName evidence="2">WG repeat-containing protein</fullName>
    </submittedName>
</protein>
<keyword evidence="3" id="KW-1185">Reference proteome</keyword>
<dbReference type="PANTHER" id="PTHR37841">
    <property type="entry name" value="GLR2918 PROTEIN"/>
    <property type="match status" value="1"/>
</dbReference>
<dbReference type="Proteomes" id="UP000239477">
    <property type="component" value="Chromosome"/>
</dbReference>
<dbReference type="SUPFAM" id="SSF69360">
    <property type="entry name" value="Cell wall binding repeat"/>
    <property type="match status" value="1"/>
</dbReference>
<dbReference type="InterPro" id="IPR032774">
    <property type="entry name" value="WG_beta_rep"/>
</dbReference>
<dbReference type="Pfam" id="PF14903">
    <property type="entry name" value="WG_beta_rep"/>
    <property type="match status" value="5"/>
</dbReference>
<evidence type="ECO:0000313" key="3">
    <source>
        <dbReference type="Proteomes" id="UP000239477"/>
    </source>
</evidence>